<dbReference type="Pfam" id="PF05704">
    <property type="entry name" value="Caps_synth"/>
    <property type="match status" value="1"/>
</dbReference>
<dbReference type="Gene3D" id="3.90.550.20">
    <property type="match status" value="1"/>
</dbReference>
<evidence type="ECO:0000313" key="1">
    <source>
        <dbReference type="EMBL" id="EEG71297.1"/>
    </source>
</evidence>
<dbReference type="SUPFAM" id="SSF53448">
    <property type="entry name" value="Nucleotide-diphospho-sugar transferases"/>
    <property type="match status" value="1"/>
</dbReference>
<comment type="caution">
    <text evidence="1">The sequence shown here is derived from an EMBL/GenBank/DDBJ whole genome shotgun (WGS) entry which is preliminary data.</text>
</comment>
<dbReference type="InterPro" id="IPR008441">
    <property type="entry name" value="AfumC-like_glycosyl_Trfase"/>
</dbReference>
<reference evidence="1 2" key="2">
    <citation type="submission" date="2009-02" db="EMBL/GenBank/DDBJ databases">
        <authorList>
            <person name="Fulton L."/>
            <person name="Clifton S."/>
            <person name="Fulton B."/>
            <person name="Xu J."/>
            <person name="Minx P."/>
            <person name="Pepin K.H."/>
            <person name="Johnson M."/>
            <person name="Bhonagiri V."/>
            <person name="Nash W.E."/>
            <person name="Mardis E.R."/>
            <person name="Wilson R.K."/>
        </authorList>
    </citation>
    <scope>NUCLEOTIDE SEQUENCE [LARGE SCALE GENOMIC DNA]</scope>
    <source>
        <strain evidence="1 2">DSM 20438</strain>
    </source>
</reference>
<evidence type="ECO:0000313" key="2">
    <source>
        <dbReference type="Proteomes" id="UP000003875"/>
    </source>
</evidence>
<dbReference type="eggNOG" id="COG3774">
    <property type="taxonomic scope" value="Bacteria"/>
</dbReference>
<accession>C0BRK3</accession>
<name>C0BRK3_BIFPS</name>
<reference evidence="1 2" key="1">
    <citation type="submission" date="2009-02" db="EMBL/GenBank/DDBJ databases">
        <title>Draft genome sequence of Bifidobacterium pseudocatenulatum (DSM 20438).</title>
        <authorList>
            <person name="Sudarsanam P."/>
            <person name="Ley R."/>
            <person name="Guruge J."/>
            <person name="Turnbaugh P.J."/>
            <person name="Mahowald M."/>
            <person name="Liep D."/>
            <person name="Gordon J."/>
        </authorList>
    </citation>
    <scope>NUCLEOTIDE SEQUENCE [LARGE SCALE GENOMIC DNA]</scope>
    <source>
        <strain evidence="1 2">DSM 20438</strain>
    </source>
</reference>
<gene>
    <name evidence="1" type="ORF">BIFPSEUDO_03267</name>
</gene>
<dbReference type="InterPro" id="IPR029044">
    <property type="entry name" value="Nucleotide-diphossugar_trans"/>
</dbReference>
<dbReference type="EMBL" id="ABXX02000002">
    <property type="protein sequence ID" value="EEG71297.1"/>
    <property type="molecule type" value="Genomic_DNA"/>
</dbReference>
<organism evidence="1 2">
    <name type="scientific">Bifidobacterium pseudocatenulatum DSM 20438 = JCM 1200 = LMG 10505</name>
    <dbReference type="NCBI Taxonomy" id="547043"/>
    <lineage>
        <taxon>Bacteria</taxon>
        <taxon>Bacillati</taxon>
        <taxon>Actinomycetota</taxon>
        <taxon>Actinomycetes</taxon>
        <taxon>Bifidobacteriales</taxon>
        <taxon>Bifidobacteriaceae</taxon>
        <taxon>Bifidobacterium</taxon>
    </lineage>
</organism>
<dbReference type="GO" id="GO:0016757">
    <property type="term" value="F:glycosyltransferase activity"/>
    <property type="evidence" value="ECO:0007669"/>
    <property type="project" value="InterPro"/>
</dbReference>
<sequence length="339" mass="39778">MVEVMAVGHNSIQRIVHRVGEELRSTKEIASYTSWNDALETFHAKWDIQVMNHNGFAEPPAVRDRLIRKHEIMLKYFEQRYGDFYRNYDYDAPMAPVDPDMEGRIWICWWQGLENAPEIVKCCVESICHNAGNHQVTIITDQNVEQYIKIPKWVKKKQSEGIISRTHLSDLLRLSLLAEYGGLWLDATFFCTGPLSDMAFGSPMFSIKRPDYLHCSVAQGYFANYSLGCVNKNRWIFRALRDFYLHYWELNDYLVDYLLTDYLIVLAQRHNKGIADAFAAIKPNNPRCDDLYKVLDELYDESYWSKLTEDTRLFKLTWKQSFPKEVHGRPTFYAKLLGR</sequence>
<protein>
    <submittedName>
        <fullName evidence="1">Capsular polysaccharide synthesis protein</fullName>
    </submittedName>
</protein>
<dbReference type="AlphaFoldDB" id="C0BRK3"/>
<proteinExistence type="predicted"/>
<dbReference type="Proteomes" id="UP000003875">
    <property type="component" value="Unassembled WGS sequence"/>
</dbReference>